<evidence type="ECO:0000256" key="3">
    <source>
        <dbReference type="PROSITE-ProRule" id="PRU10007"/>
    </source>
</evidence>
<dbReference type="InterPro" id="IPR016160">
    <property type="entry name" value="Ald_DH_CS_CYS"/>
</dbReference>
<reference evidence="6 7" key="1">
    <citation type="submission" date="2020-08" db="EMBL/GenBank/DDBJ databases">
        <title>Sequencing the genomes of 1000 actinobacteria strains.</title>
        <authorList>
            <person name="Klenk H.-P."/>
        </authorList>
    </citation>
    <scope>NUCLEOTIDE SEQUENCE [LARGE SCALE GENOMIC DNA]</scope>
    <source>
        <strain evidence="6 7">DSM 45298</strain>
    </source>
</reference>
<dbReference type="PROSITE" id="PS00070">
    <property type="entry name" value="ALDEHYDE_DEHYDR_CYS"/>
    <property type="match status" value="1"/>
</dbReference>
<dbReference type="InterPro" id="IPR016162">
    <property type="entry name" value="Ald_DH_N"/>
</dbReference>
<evidence type="ECO:0000256" key="4">
    <source>
        <dbReference type="RuleBase" id="RU003345"/>
    </source>
</evidence>
<sequence>MSTESHADQIVALPLLINGEEVTARSGRTYESIDPYTGAPWVRVPDGDADDIDRAVAAARAALSGPWGQMTPTARGRLLWRLGELIARDADQLAELEVRDGGKLVREMAGQMRSLPEYFFYYAGMADKLEGSVIPTDKSNFFVYTRHEPVGVVGAITPWNSPLLLLTWKLAAGLAAGCTFVIKPSDHTPASTLAFGRLFAEAGFPPGVVNVVSGWGPGTGAALASHPGVDKIAFTGSTGTGIHVGQAAVANLARFTLELGGKSAQVVFPDADLDAAANGVISGIFAATGQTCLAGSRLLVHESVADTLIEKVVARAASIVLGDPKDPATEMGPVSNRPQYEKVLSHFESARADGATVAYGGEPAIELGGLFVKPTVLTGVTADMRVAREEVFGPVLAVQTFADEAEAVTMANSTEFGLAGSVWTKDVHCAHRVAAALRAGTVWVNAYRTVAPHVPFGGVGASGIGRENGLDAVKDFTETKSVWVELSGATRDPFTLG</sequence>
<name>A0A840EXX2_9ACTN</name>
<evidence type="ECO:0000313" key="7">
    <source>
        <dbReference type="Proteomes" id="UP000551501"/>
    </source>
</evidence>
<dbReference type="FunFam" id="3.40.309.10:FF:000012">
    <property type="entry name" value="Betaine aldehyde dehydrogenase"/>
    <property type="match status" value="1"/>
</dbReference>
<comment type="similarity">
    <text evidence="1 4">Belongs to the aldehyde dehydrogenase family.</text>
</comment>
<comment type="caution">
    <text evidence="6">The sequence shown here is derived from an EMBL/GenBank/DDBJ whole genome shotgun (WGS) entry which is preliminary data.</text>
</comment>
<dbReference type="InterPro" id="IPR029510">
    <property type="entry name" value="Ald_DH_CS_GLU"/>
</dbReference>
<evidence type="ECO:0000256" key="2">
    <source>
        <dbReference type="ARBA" id="ARBA00023002"/>
    </source>
</evidence>
<proteinExistence type="inferred from homology"/>
<feature type="domain" description="Aldehyde dehydrogenase" evidence="5">
    <location>
        <begin position="25"/>
        <end position="482"/>
    </location>
</feature>
<keyword evidence="2 4" id="KW-0560">Oxidoreductase</keyword>
<dbReference type="CDD" id="cd07114">
    <property type="entry name" value="ALDH_DhaS"/>
    <property type="match status" value="1"/>
</dbReference>
<dbReference type="EC" id="1.2.1.3" evidence="6"/>
<dbReference type="EMBL" id="JACIFP010000001">
    <property type="protein sequence ID" value="MBB4135188.1"/>
    <property type="molecule type" value="Genomic_DNA"/>
</dbReference>
<feature type="active site" evidence="3">
    <location>
        <position position="258"/>
    </location>
</feature>
<dbReference type="Pfam" id="PF00171">
    <property type="entry name" value="Aldedh"/>
    <property type="match status" value="1"/>
</dbReference>
<dbReference type="PROSITE" id="PS00687">
    <property type="entry name" value="ALDEHYDE_DEHYDR_GLU"/>
    <property type="match status" value="1"/>
</dbReference>
<dbReference type="PANTHER" id="PTHR11699">
    <property type="entry name" value="ALDEHYDE DEHYDROGENASE-RELATED"/>
    <property type="match status" value="1"/>
</dbReference>
<accession>A0A840EXX2</accession>
<dbReference type="InterPro" id="IPR015590">
    <property type="entry name" value="Aldehyde_DH_dom"/>
</dbReference>
<dbReference type="AlphaFoldDB" id="A0A840EXX2"/>
<dbReference type="SUPFAM" id="SSF53720">
    <property type="entry name" value="ALDH-like"/>
    <property type="match status" value="1"/>
</dbReference>
<protein>
    <submittedName>
        <fullName evidence="6">Aldehyde dehydrogenase (NAD+)</fullName>
        <ecNumber evidence="6">1.2.1.3</ecNumber>
    </submittedName>
</protein>
<organism evidence="6 7">
    <name type="scientific">Gordonia humi</name>
    <dbReference type="NCBI Taxonomy" id="686429"/>
    <lineage>
        <taxon>Bacteria</taxon>
        <taxon>Bacillati</taxon>
        <taxon>Actinomycetota</taxon>
        <taxon>Actinomycetes</taxon>
        <taxon>Mycobacteriales</taxon>
        <taxon>Gordoniaceae</taxon>
        <taxon>Gordonia</taxon>
    </lineage>
</organism>
<keyword evidence="7" id="KW-1185">Reference proteome</keyword>
<dbReference type="InterPro" id="IPR016161">
    <property type="entry name" value="Ald_DH/histidinol_DH"/>
</dbReference>
<dbReference type="GO" id="GO:0004029">
    <property type="term" value="F:aldehyde dehydrogenase (NAD+) activity"/>
    <property type="evidence" value="ECO:0007669"/>
    <property type="project" value="UniProtKB-EC"/>
</dbReference>
<evidence type="ECO:0000313" key="6">
    <source>
        <dbReference type="EMBL" id="MBB4135188.1"/>
    </source>
</evidence>
<dbReference type="InterPro" id="IPR016163">
    <property type="entry name" value="Ald_DH_C"/>
</dbReference>
<evidence type="ECO:0000256" key="1">
    <source>
        <dbReference type="ARBA" id="ARBA00009986"/>
    </source>
</evidence>
<dbReference type="Proteomes" id="UP000551501">
    <property type="component" value="Unassembled WGS sequence"/>
</dbReference>
<dbReference type="Gene3D" id="3.40.309.10">
    <property type="entry name" value="Aldehyde Dehydrogenase, Chain A, domain 2"/>
    <property type="match status" value="1"/>
</dbReference>
<gene>
    <name evidence="6" type="ORF">BKA16_001740</name>
</gene>
<dbReference type="FunFam" id="3.40.605.10:FF:000007">
    <property type="entry name" value="NAD/NADP-dependent betaine aldehyde dehydrogenase"/>
    <property type="match status" value="1"/>
</dbReference>
<dbReference type="Gene3D" id="3.40.605.10">
    <property type="entry name" value="Aldehyde Dehydrogenase, Chain A, domain 1"/>
    <property type="match status" value="1"/>
</dbReference>
<evidence type="ECO:0000259" key="5">
    <source>
        <dbReference type="Pfam" id="PF00171"/>
    </source>
</evidence>